<feature type="chain" id="PRO_5040205242" evidence="2">
    <location>
        <begin position="34"/>
        <end position="1030"/>
    </location>
</feature>
<dbReference type="Gene3D" id="2.130.10.130">
    <property type="entry name" value="Integrin alpha, N-terminal"/>
    <property type="match status" value="1"/>
</dbReference>
<organism evidence="3 4">
    <name type="scientific">Streptomyces guryensis</name>
    <dbReference type="NCBI Taxonomy" id="2886947"/>
    <lineage>
        <taxon>Bacteria</taxon>
        <taxon>Bacillati</taxon>
        <taxon>Actinomycetota</taxon>
        <taxon>Actinomycetes</taxon>
        <taxon>Kitasatosporales</taxon>
        <taxon>Streptomycetaceae</taxon>
        <taxon>Streptomyces</taxon>
    </lineage>
</organism>
<name>A0A9Q3VVV0_9ACTN</name>
<keyword evidence="1 2" id="KW-0732">Signal</keyword>
<proteinExistence type="predicted"/>
<reference evidence="3" key="1">
    <citation type="submission" date="2021-12" db="EMBL/GenBank/DDBJ databases">
        <authorList>
            <person name="Lee J.-H."/>
            <person name="Kim S.-B."/>
        </authorList>
    </citation>
    <scope>NUCLEOTIDE SEQUENCE</scope>
    <source>
        <strain evidence="3">NR30</strain>
    </source>
</reference>
<dbReference type="Proteomes" id="UP001108029">
    <property type="component" value="Unassembled WGS sequence"/>
</dbReference>
<comment type="caution">
    <text evidence="3">The sequence shown here is derived from an EMBL/GenBank/DDBJ whole genome shotgun (WGS) entry which is preliminary data.</text>
</comment>
<evidence type="ECO:0000256" key="1">
    <source>
        <dbReference type="ARBA" id="ARBA00022729"/>
    </source>
</evidence>
<dbReference type="RefSeq" id="WP_232653320.1">
    <property type="nucleotide sequence ID" value="NZ_JAJSBI010000026.1"/>
</dbReference>
<evidence type="ECO:0000313" key="4">
    <source>
        <dbReference type="Proteomes" id="UP001108029"/>
    </source>
</evidence>
<evidence type="ECO:0000256" key="2">
    <source>
        <dbReference type="SAM" id="SignalP"/>
    </source>
</evidence>
<evidence type="ECO:0000313" key="3">
    <source>
        <dbReference type="EMBL" id="MCD9879112.1"/>
    </source>
</evidence>
<dbReference type="SUPFAM" id="SSF69318">
    <property type="entry name" value="Integrin alpha N-terminal domain"/>
    <property type="match status" value="1"/>
</dbReference>
<keyword evidence="4" id="KW-1185">Reference proteome</keyword>
<dbReference type="InterPro" id="IPR028994">
    <property type="entry name" value="Integrin_alpha_N"/>
</dbReference>
<dbReference type="InterPro" id="IPR013517">
    <property type="entry name" value="FG-GAP"/>
</dbReference>
<sequence>MARHGFVRLRLVAASAVLAAGLSPLLPSSPAAADTAQETVVPATLRPTYTSGALWSASTYSGHDAAGTQGVFHSLEDAGLVWTRYADGTSVPVTRPSGSTVSGGGGDVMVSRYPGGRVDLWNAVDGSTRTLQAPEGLSVLTGYQDLAVAYRSVTDENGTTWREMHLLLPDADGGTRDVPVTGVPAGVNLGQPVGGDADGLLFQGAKDGQYLAVMVDRHTGQVRDMTPLRTKVYLKAQVTTDHVVLFNPNETTVLVYDRADLSAAPAEVTLAGGGVNPEQDLAVVGDWLVHRPSGGTKVYAKAIAGGPEVTLLAASNSGVSAVSDGTAVAVGRTGAATDDWGVQRIQPGPDGSPLVTLVKSLAKPPLTIQGISLDQGRLVVADQAGGVPRDARGRTVAASGTPTFGDRDDFTGNEVQVGSCAATDASCSAIQGVADGRVAWLVHDSTGYRVRADGPGPGDFWERTGLPEGGRITDVSGRYLIYRTATQQFVYGIDDYTTSSLPVPMGAAALSGNILWTPGTAPGTLTAYDVAAKRTTETLTTDAGCTPGELRALGRWLYWTCDGRAGVYDRTAKKSVPVPAGEAELGDGFVVTHDRESGKLTLTTVADGTPQSRVIGELPDTGVSQRDVRWTVDESGANAAYVDDQERVHLVPSGVPQQPLRLLDPPVSQDMVTTDTEYPELNPLTRVLLSKPAAGWQLTVRSKATGKVVDTRGGGETRGELKVEWYGRTTENVRLPNGGYDWALSVDPADGVGAPLQVKGSVQVRRGAAVHRDQVGGVWGLPDGIGDLLTLSSSGGLAFQQGTGKGTFSGTVTGVGWPTTIRPVPFGDLNGDRCNDVLVRLSSGALRAYRPDCGGALETTTPYTSLGTSGWNQYDVLTSPGDVTRDGRPDLIARNASTGTVYLYKGTSTGQLSARVKLYGDWRGYRKVVGAGDLNGDGIGDLLAQDKANTLYRYYGRGDGTFGARAKLFSNWGGSYNAVVGVGDITGDGKADLVERDTAGNGYRNSGDGKGSFGGRVKIASGWQGYKGIF</sequence>
<protein>
    <submittedName>
        <fullName evidence="3">VCBS repeat-containing protein</fullName>
    </submittedName>
</protein>
<dbReference type="PANTHER" id="PTHR44103">
    <property type="entry name" value="PROPROTEIN CONVERTASE P"/>
    <property type="match status" value="1"/>
</dbReference>
<dbReference type="Pfam" id="PF13517">
    <property type="entry name" value="FG-GAP_3"/>
    <property type="match status" value="1"/>
</dbReference>
<feature type="signal peptide" evidence="2">
    <location>
        <begin position="1"/>
        <end position="33"/>
    </location>
</feature>
<accession>A0A9Q3VVV0</accession>
<dbReference type="AlphaFoldDB" id="A0A9Q3VVV0"/>
<gene>
    <name evidence="3" type="ORF">LJ657_37000</name>
</gene>
<dbReference type="EMBL" id="JAJSBI010000026">
    <property type="protein sequence ID" value="MCD9879112.1"/>
    <property type="molecule type" value="Genomic_DNA"/>
</dbReference>
<dbReference type="PANTHER" id="PTHR44103:SF1">
    <property type="entry name" value="PROPROTEIN CONVERTASE P"/>
    <property type="match status" value="1"/>
</dbReference>